<dbReference type="Gene3D" id="1.20.120.20">
    <property type="entry name" value="Apolipoprotein"/>
    <property type="match status" value="1"/>
</dbReference>
<feature type="chain" id="PRO_5040144414" evidence="1">
    <location>
        <begin position="19"/>
        <end position="108"/>
    </location>
</feature>
<feature type="signal peptide" evidence="1">
    <location>
        <begin position="1"/>
        <end position="18"/>
    </location>
</feature>
<evidence type="ECO:0000313" key="3">
    <source>
        <dbReference type="Proteomes" id="UP001151699"/>
    </source>
</evidence>
<proteinExistence type="predicted"/>
<dbReference type="EMBL" id="WJQU01000004">
    <property type="protein sequence ID" value="KAJ6636477.1"/>
    <property type="molecule type" value="Genomic_DNA"/>
</dbReference>
<dbReference type="AlphaFoldDB" id="A0A9Q0RXR5"/>
<organism evidence="2 3">
    <name type="scientific">Pseudolycoriella hygida</name>
    <dbReference type="NCBI Taxonomy" id="35572"/>
    <lineage>
        <taxon>Eukaryota</taxon>
        <taxon>Metazoa</taxon>
        <taxon>Ecdysozoa</taxon>
        <taxon>Arthropoda</taxon>
        <taxon>Hexapoda</taxon>
        <taxon>Insecta</taxon>
        <taxon>Pterygota</taxon>
        <taxon>Neoptera</taxon>
        <taxon>Endopterygota</taxon>
        <taxon>Diptera</taxon>
        <taxon>Nematocera</taxon>
        <taxon>Sciaroidea</taxon>
        <taxon>Sciaridae</taxon>
        <taxon>Pseudolycoriella</taxon>
    </lineage>
</organism>
<reference evidence="2" key="1">
    <citation type="submission" date="2022-07" db="EMBL/GenBank/DDBJ databases">
        <authorList>
            <person name="Trinca V."/>
            <person name="Uliana J.V.C."/>
            <person name="Torres T.T."/>
            <person name="Ward R.J."/>
            <person name="Monesi N."/>
        </authorList>
    </citation>
    <scope>NUCLEOTIDE SEQUENCE</scope>
    <source>
        <strain evidence="2">HSMRA1968</strain>
        <tissue evidence="2">Whole embryos</tissue>
    </source>
</reference>
<keyword evidence="3" id="KW-1185">Reference proteome</keyword>
<dbReference type="Proteomes" id="UP001151699">
    <property type="component" value="Chromosome C"/>
</dbReference>
<evidence type="ECO:0000256" key="1">
    <source>
        <dbReference type="SAM" id="SignalP"/>
    </source>
</evidence>
<accession>A0A9Q0RXR5</accession>
<keyword evidence="1" id="KW-0732">Signal</keyword>
<name>A0A9Q0RXR5_9DIPT</name>
<sequence>MKFLIILAINVAVGNVRAHSHVVGANIGNALNDLPQDLKGAVRNVADIIEDAVEAVAEAVAAVAKSFKNVLSKITELTNALDDAEGSATPIINELIAKVTAAFDKITD</sequence>
<evidence type="ECO:0000313" key="2">
    <source>
        <dbReference type="EMBL" id="KAJ6636477.1"/>
    </source>
</evidence>
<gene>
    <name evidence="2" type="ORF">Bhyg_15067</name>
</gene>
<comment type="caution">
    <text evidence="2">The sequence shown here is derived from an EMBL/GenBank/DDBJ whole genome shotgun (WGS) entry which is preliminary data.</text>
</comment>
<feature type="non-terminal residue" evidence="2">
    <location>
        <position position="1"/>
    </location>
</feature>
<protein>
    <submittedName>
        <fullName evidence="2">Uncharacterized protein</fullName>
    </submittedName>
</protein>